<evidence type="ECO:0000313" key="3">
    <source>
        <dbReference type="EMBL" id="BBT15323.1"/>
    </source>
</evidence>
<dbReference type="PRINTS" id="PR00080">
    <property type="entry name" value="SDRFAMILY"/>
</dbReference>
<dbReference type="CDD" id="cd05233">
    <property type="entry name" value="SDR_c"/>
    <property type="match status" value="1"/>
</dbReference>
<dbReference type="Gene3D" id="3.40.50.720">
    <property type="entry name" value="NAD(P)-binding Rossmann-like Domain"/>
    <property type="match status" value="1"/>
</dbReference>
<comment type="similarity">
    <text evidence="1">Belongs to the short-chain dehydrogenases/reductases (SDR) family.</text>
</comment>
<dbReference type="Proteomes" id="UP000515591">
    <property type="component" value="Chromosome"/>
</dbReference>
<dbReference type="PROSITE" id="PS00061">
    <property type="entry name" value="ADH_SHORT"/>
    <property type="match status" value="1"/>
</dbReference>
<dbReference type="Pfam" id="PF13561">
    <property type="entry name" value="adh_short_C2"/>
    <property type="match status" value="1"/>
</dbReference>
<feature type="domain" description="Ketoreductase" evidence="2">
    <location>
        <begin position="8"/>
        <end position="198"/>
    </location>
</feature>
<evidence type="ECO:0000259" key="2">
    <source>
        <dbReference type="SMART" id="SM00822"/>
    </source>
</evidence>
<dbReference type="InterPro" id="IPR036291">
    <property type="entry name" value="NAD(P)-bd_dom_sf"/>
</dbReference>
<dbReference type="PANTHER" id="PTHR43943">
    <property type="entry name" value="DEHYDROGENASE/REDUCTASE (SDR FAMILY) MEMBER 4"/>
    <property type="match status" value="1"/>
</dbReference>
<dbReference type="InterPro" id="IPR002347">
    <property type="entry name" value="SDR_fam"/>
</dbReference>
<evidence type="ECO:0000256" key="1">
    <source>
        <dbReference type="ARBA" id="ARBA00006484"/>
    </source>
</evidence>
<evidence type="ECO:0000313" key="4">
    <source>
        <dbReference type="Proteomes" id="UP000515591"/>
    </source>
</evidence>
<dbReference type="PRINTS" id="PR00081">
    <property type="entry name" value="GDHRDH"/>
</dbReference>
<dbReference type="RefSeq" id="WP_182851989.1">
    <property type="nucleotide sequence ID" value="NZ_AP022213.1"/>
</dbReference>
<dbReference type="AlphaFoldDB" id="A0A6S5RK02"/>
<dbReference type="SMART" id="SM00822">
    <property type="entry name" value="PKS_KR"/>
    <property type="match status" value="1"/>
</dbReference>
<dbReference type="SUPFAM" id="SSF51735">
    <property type="entry name" value="NAD(P)-binding Rossmann-fold domains"/>
    <property type="match status" value="1"/>
</dbReference>
<dbReference type="InterPro" id="IPR020904">
    <property type="entry name" value="Sc_DH/Rdtase_CS"/>
</dbReference>
<dbReference type="PANTHER" id="PTHR43943:SF2">
    <property type="entry name" value="DEHYDROGENASE_REDUCTASE 4"/>
    <property type="match status" value="1"/>
</dbReference>
<organism evidence="3 4">
    <name type="scientific">Metapseudomonas otitidis</name>
    <dbReference type="NCBI Taxonomy" id="319939"/>
    <lineage>
        <taxon>Bacteria</taxon>
        <taxon>Pseudomonadati</taxon>
        <taxon>Pseudomonadota</taxon>
        <taxon>Gammaproteobacteria</taxon>
        <taxon>Pseudomonadales</taxon>
        <taxon>Pseudomonadaceae</taxon>
        <taxon>Metapseudomonas</taxon>
    </lineage>
</organism>
<dbReference type="FunFam" id="3.40.50.720:FF:000084">
    <property type="entry name" value="Short-chain dehydrogenase reductase"/>
    <property type="match status" value="1"/>
</dbReference>
<dbReference type="InterPro" id="IPR057326">
    <property type="entry name" value="KR_dom"/>
</dbReference>
<gene>
    <name evidence="3" type="ORF">WP8S17C03_13720</name>
</gene>
<dbReference type="EMBL" id="AP022213">
    <property type="protein sequence ID" value="BBT15323.1"/>
    <property type="molecule type" value="Genomic_DNA"/>
</dbReference>
<protein>
    <submittedName>
        <fullName evidence="3">Short-chain dehydrogenase</fullName>
    </submittedName>
</protein>
<reference evidence="3 4" key="1">
    <citation type="submission" date="2019-12" db="EMBL/GenBank/DDBJ databases">
        <title>complete genome sequences of Pseudomonas otitidis str. WP8-S17-CRE-03 isolated from wastewater treatment plant effluent.</title>
        <authorList>
            <person name="Sekizuka T."/>
            <person name="Itokawa K."/>
            <person name="Yatsu K."/>
            <person name="Inamine Y."/>
            <person name="Kuroda M."/>
        </authorList>
    </citation>
    <scope>NUCLEOTIDE SEQUENCE [LARGE SCALE GENOMIC DNA]</scope>
    <source>
        <strain evidence="3 4">WP8-S17-CRE-03</strain>
    </source>
</reference>
<accession>A0A6S5RK02</accession>
<sequence length="252" mass="26246">MTDMLKDRTALVTGGGQGVGQGIACALAAHGARVAVAGRTRATLEATCARIRERGGQALAVECDVMDLAQIERAVAEVVETFGGLDILVNNAHIVPLGSILEVTDEAFTLGIDSGPMATLRLMRTCYPHLKGGGAVVNLASSAAVRWDASGYGHYAATKEAIRALSRAAACEWGVDGIRVNVIAPHALSPGLQGWIDANPQEAAAFFASIPLRRVGDCEDDIGNAVAFLVSDHARYLTGATIPLDGGQARWT</sequence>
<name>A0A6S5RK02_9GAMM</name>
<proteinExistence type="inferred from homology"/>